<dbReference type="AlphaFoldDB" id="B3S0N3"/>
<dbReference type="KEGG" id="tad:TRIADDRAFT_57111"/>
<dbReference type="PhylomeDB" id="B3S0N3"/>
<feature type="compositionally biased region" description="Polar residues" evidence="1">
    <location>
        <begin position="77"/>
        <end position="97"/>
    </location>
</feature>
<dbReference type="Proteomes" id="UP000009022">
    <property type="component" value="Unassembled WGS sequence"/>
</dbReference>
<dbReference type="OMA" id="MENEVVW"/>
<feature type="compositionally biased region" description="Basic and acidic residues" evidence="1">
    <location>
        <begin position="65"/>
        <end position="76"/>
    </location>
</feature>
<accession>B3S0N3</accession>
<gene>
    <name evidence="2" type="ORF">TRIADDRAFT_57111</name>
</gene>
<proteinExistence type="predicted"/>
<feature type="region of interest" description="Disordered" evidence="1">
    <location>
        <begin position="65"/>
        <end position="118"/>
    </location>
</feature>
<keyword evidence="3" id="KW-1185">Reference proteome</keyword>
<dbReference type="CTD" id="6754780"/>
<feature type="compositionally biased region" description="Basic and acidic residues" evidence="1">
    <location>
        <begin position="105"/>
        <end position="115"/>
    </location>
</feature>
<dbReference type="RefSeq" id="XP_002113196.1">
    <property type="nucleotide sequence ID" value="XM_002113160.1"/>
</dbReference>
<dbReference type="EMBL" id="DS985246">
    <property type="protein sequence ID" value="EDV23670.1"/>
    <property type="molecule type" value="Genomic_DNA"/>
</dbReference>
<reference evidence="2 3" key="1">
    <citation type="journal article" date="2008" name="Nature">
        <title>The Trichoplax genome and the nature of placozoans.</title>
        <authorList>
            <person name="Srivastava M."/>
            <person name="Begovic E."/>
            <person name="Chapman J."/>
            <person name="Putnam N.H."/>
            <person name="Hellsten U."/>
            <person name="Kawashima T."/>
            <person name="Kuo A."/>
            <person name="Mitros T."/>
            <person name="Salamov A."/>
            <person name="Carpenter M.L."/>
            <person name="Signorovitch A.Y."/>
            <person name="Moreno M.A."/>
            <person name="Kamm K."/>
            <person name="Grimwood J."/>
            <person name="Schmutz J."/>
            <person name="Shapiro H."/>
            <person name="Grigoriev I.V."/>
            <person name="Buss L.W."/>
            <person name="Schierwater B."/>
            <person name="Dellaporta S.L."/>
            <person name="Rokhsar D.S."/>
        </authorList>
    </citation>
    <scope>NUCLEOTIDE SEQUENCE [LARGE SCALE GENOMIC DNA]</scope>
    <source>
        <strain evidence="2 3">Grell-BS-1999</strain>
    </source>
</reference>
<evidence type="ECO:0000313" key="3">
    <source>
        <dbReference type="Proteomes" id="UP000009022"/>
    </source>
</evidence>
<dbReference type="HOGENOM" id="CLU_1612692_0_0_1"/>
<dbReference type="eggNOG" id="ENOG502S4IT">
    <property type="taxonomic scope" value="Eukaryota"/>
</dbReference>
<evidence type="ECO:0000256" key="1">
    <source>
        <dbReference type="SAM" id="MobiDB-lite"/>
    </source>
</evidence>
<evidence type="ECO:0000313" key="2">
    <source>
        <dbReference type="EMBL" id="EDV23670.1"/>
    </source>
</evidence>
<dbReference type="OrthoDB" id="10059362at2759"/>
<sequence length="138" mass="15758">MENEVVWVSNKSTTDSTFTTIPVPKYKIIKEPVDVNQVPDYWVPPLVEDMPISEATINKNEKINPSEASTRCEEWSTLRQMKPSTTRLSKVASSSWGCTPPNIPAKEEKTPERHPKINSSMTRYIDEMHSSNPLFKLH</sequence>
<organism evidence="2 3">
    <name type="scientific">Trichoplax adhaerens</name>
    <name type="common">Trichoplax reptans</name>
    <dbReference type="NCBI Taxonomy" id="10228"/>
    <lineage>
        <taxon>Eukaryota</taxon>
        <taxon>Metazoa</taxon>
        <taxon>Placozoa</taxon>
        <taxon>Uniplacotomia</taxon>
        <taxon>Trichoplacea</taxon>
        <taxon>Trichoplacidae</taxon>
        <taxon>Trichoplax</taxon>
    </lineage>
</organism>
<dbReference type="GeneID" id="6754780"/>
<dbReference type="InParanoid" id="B3S0N3"/>
<name>B3S0N3_TRIAD</name>
<protein>
    <submittedName>
        <fullName evidence="2">Uncharacterized protein</fullName>
    </submittedName>
</protein>